<organism evidence="1 2">
    <name type="scientific">Panagrolaimus davidi</name>
    <dbReference type="NCBI Taxonomy" id="227884"/>
    <lineage>
        <taxon>Eukaryota</taxon>
        <taxon>Metazoa</taxon>
        <taxon>Ecdysozoa</taxon>
        <taxon>Nematoda</taxon>
        <taxon>Chromadorea</taxon>
        <taxon>Rhabditida</taxon>
        <taxon>Tylenchina</taxon>
        <taxon>Panagrolaimomorpha</taxon>
        <taxon>Panagrolaimoidea</taxon>
        <taxon>Panagrolaimidae</taxon>
        <taxon>Panagrolaimus</taxon>
    </lineage>
</organism>
<dbReference type="AlphaFoldDB" id="A0A914PH96"/>
<protein>
    <submittedName>
        <fullName evidence="2">F-box domain-containing protein</fullName>
    </submittedName>
</protein>
<evidence type="ECO:0000313" key="2">
    <source>
        <dbReference type="WBParaSite" id="PDA_v2.g17196.t1"/>
    </source>
</evidence>
<reference evidence="2" key="1">
    <citation type="submission" date="2022-11" db="UniProtKB">
        <authorList>
            <consortium name="WormBaseParasite"/>
        </authorList>
    </citation>
    <scope>IDENTIFICATION</scope>
</reference>
<accession>A0A914PH96</accession>
<keyword evidence="1" id="KW-1185">Reference proteome</keyword>
<sequence>MDSPNSPIVNVPLHNSPIPLKQHYSLPSFAIKYMLENSSAINYFNLLQTCKILRKFIQGKYAPQIDVLEVEDSYHDSYFSSIQARNKEITIHGSEDIHKKFPKNQKLWVRKRLLFKRLFIKDTSTYLEKINFSAVKEVYLSRTTISIEDYKKLLVPSIEIMYVDGPGVAEGFVTEQFDIIPYTLKHLPNLKSFKLPWNPALTAFDELTAIKRDKRLQKAEIYFYVADLDKKSLSEFISEQMSPKSTLCLRFECGVPKTFKNRYQKFASEFNKISFAKIYIE</sequence>
<evidence type="ECO:0000313" key="1">
    <source>
        <dbReference type="Proteomes" id="UP000887578"/>
    </source>
</evidence>
<dbReference type="Proteomes" id="UP000887578">
    <property type="component" value="Unplaced"/>
</dbReference>
<name>A0A914PH96_9BILA</name>
<dbReference type="WBParaSite" id="PDA_v2.g17196.t1">
    <property type="protein sequence ID" value="PDA_v2.g17196.t1"/>
    <property type="gene ID" value="PDA_v2.g17196"/>
</dbReference>
<proteinExistence type="predicted"/>